<dbReference type="InterPro" id="IPR006311">
    <property type="entry name" value="TAT_signal"/>
</dbReference>
<accession>A0A2W2F6N0</accession>
<dbReference type="GO" id="GO:0046872">
    <property type="term" value="F:metal ion binding"/>
    <property type="evidence" value="ECO:0007669"/>
    <property type="project" value="UniProtKB-KW"/>
</dbReference>
<sequence length="138" mass="14205">MSDELADEDHPDGRAPSGASRRDFLSATAAGGVVAGVLPSATGPERACASTGGHSSALSVTANGRHHQVTIDNRTSLLDLLRERLALPGTKKGCDQGACGACTVLVDGRRVNAFLTPAVRCQGHLRTPCLPSTHPKAL</sequence>
<name>A0A2W2F6N0_9ACTN</name>
<keyword evidence="5" id="KW-0411">Iron-sulfur</keyword>
<dbReference type="PROSITE" id="PS51318">
    <property type="entry name" value="TAT"/>
    <property type="match status" value="1"/>
</dbReference>
<comment type="pathway">
    <text evidence="6">Alkaloid degradation; nicotine degradation.</text>
</comment>
<keyword evidence="10" id="KW-1185">Reference proteome</keyword>
<keyword evidence="4" id="KW-0408">Iron</keyword>
<dbReference type="InterPro" id="IPR019546">
    <property type="entry name" value="TAT_signal_bac_arc"/>
</dbReference>
<dbReference type="GO" id="GO:0051537">
    <property type="term" value="F:2 iron, 2 sulfur cluster binding"/>
    <property type="evidence" value="ECO:0007669"/>
    <property type="project" value="UniProtKB-KW"/>
</dbReference>
<evidence type="ECO:0000256" key="4">
    <source>
        <dbReference type="ARBA" id="ARBA00023004"/>
    </source>
</evidence>
<evidence type="ECO:0000256" key="1">
    <source>
        <dbReference type="ARBA" id="ARBA00022714"/>
    </source>
</evidence>
<comment type="caution">
    <text evidence="9">The sequence shown here is derived from an EMBL/GenBank/DDBJ whole genome shotgun (WGS) entry which is preliminary data.</text>
</comment>
<dbReference type="GO" id="GO:0016903">
    <property type="term" value="F:oxidoreductase activity, acting on the aldehyde or oxo group of donors"/>
    <property type="evidence" value="ECO:0007669"/>
    <property type="project" value="TreeGrafter"/>
</dbReference>
<protein>
    <recommendedName>
        <fullName evidence="8">2Fe-2S ferredoxin-type domain-containing protein</fullName>
    </recommendedName>
</protein>
<dbReference type="PROSITE" id="PS51085">
    <property type="entry name" value="2FE2S_FER_2"/>
    <property type="match status" value="1"/>
</dbReference>
<evidence type="ECO:0000256" key="7">
    <source>
        <dbReference type="SAM" id="MobiDB-lite"/>
    </source>
</evidence>
<dbReference type="Pfam" id="PF00111">
    <property type="entry name" value="Fer2"/>
    <property type="match status" value="1"/>
</dbReference>
<dbReference type="EMBL" id="POUD01000001">
    <property type="protein sequence ID" value="PZG23755.1"/>
    <property type="molecule type" value="Genomic_DNA"/>
</dbReference>
<dbReference type="CDD" id="cd00207">
    <property type="entry name" value="fer2"/>
    <property type="match status" value="1"/>
</dbReference>
<organism evidence="9 10">
    <name type="scientific">Nonomuraea aridisoli</name>
    <dbReference type="NCBI Taxonomy" id="2070368"/>
    <lineage>
        <taxon>Bacteria</taxon>
        <taxon>Bacillati</taxon>
        <taxon>Actinomycetota</taxon>
        <taxon>Actinomycetes</taxon>
        <taxon>Streptosporangiales</taxon>
        <taxon>Streptosporangiaceae</taxon>
        <taxon>Nonomuraea</taxon>
    </lineage>
</organism>
<evidence type="ECO:0000259" key="8">
    <source>
        <dbReference type="PROSITE" id="PS51085"/>
    </source>
</evidence>
<evidence type="ECO:0000313" key="9">
    <source>
        <dbReference type="EMBL" id="PZG23755.1"/>
    </source>
</evidence>
<dbReference type="InterPro" id="IPR006058">
    <property type="entry name" value="2Fe2S_fd_BS"/>
</dbReference>
<dbReference type="AlphaFoldDB" id="A0A2W2F6N0"/>
<dbReference type="Proteomes" id="UP000249304">
    <property type="component" value="Unassembled WGS sequence"/>
</dbReference>
<dbReference type="InterPro" id="IPR036010">
    <property type="entry name" value="2Fe-2S_ferredoxin-like_sf"/>
</dbReference>
<dbReference type="PROSITE" id="PS00197">
    <property type="entry name" value="2FE2S_FER_1"/>
    <property type="match status" value="1"/>
</dbReference>
<feature type="compositionally biased region" description="Acidic residues" evidence="7">
    <location>
        <begin position="1"/>
        <end position="10"/>
    </location>
</feature>
<dbReference type="RefSeq" id="WP_111175055.1">
    <property type="nucleotide sequence ID" value="NZ_POUD01000001.1"/>
</dbReference>
<keyword evidence="3" id="KW-0560">Oxidoreductase</keyword>
<evidence type="ECO:0000256" key="5">
    <source>
        <dbReference type="ARBA" id="ARBA00023014"/>
    </source>
</evidence>
<evidence type="ECO:0000256" key="3">
    <source>
        <dbReference type="ARBA" id="ARBA00023002"/>
    </source>
</evidence>
<keyword evidence="1" id="KW-0001">2Fe-2S</keyword>
<feature type="domain" description="2Fe-2S ferredoxin-type" evidence="8">
    <location>
        <begin position="56"/>
        <end position="138"/>
    </location>
</feature>
<dbReference type="NCBIfam" id="TIGR01409">
    <property type="entry name" value="TAT_signal_seq"/>
    <property type="match status" value="1"/>
</dbReference>
<evidence type="ECO:0000313" key="10">
    <source>
        <dbReference type="Proteomes" id="UP000249304"/>
    </source>
</evidence>
<evidence type="ECO:0000256" key="2">
    <source>
        <dbReference type="ARBA" id="ARBA00022723"/>
    </source>
</evidence>
<reference evidence="9 10" key="1">
    <citation type="submission" date="2018-01" db="EMBL/GenBank/DDBJ databases">
        <title>Draft genome sequence of Nonomuraea sp. KC333.</title>
        <authorList>
            <person name="Sahin N."/>
            <person name="Saygin H."/>
            <person name="Ay H."/>
        </authorList>
    </citation>
    <scope>NUCLEOTIDE SEQUENCE [LARGE SCALE GENOMIC DNA]</scope>
    <source>
        <strain evidence="9 10">KC333</strain>
    </source>
</reference>
<dbReference type="FunFam" id="3.10.20.30:FF:000020">
    <property type="entry name" value="Xanthine dehydrogenase iron-sulfur subunit"/>
    <property type="match status" value="1"/>
</dbReference>
<dbReference type="PANTHER" id="PTHR45331">
    <property type="entry name" value="OXIDOREDUCTASE, IRON-SULPHUR BINDING SUBUNIT-RELATED-RELATED"/>
    <property type="match status" value="1"/>
</dbReference>
<dbReference type="InterPro" id="IPR012675">
    <property type="entry name" value="Beta-grasp_dom_sf"/>
</dbReference>
<dbReference type="InterPro" id="IPR052914">
    <property type="entry name" value="Aldehyde_Oxdr_Iron-Sulfur"/>
</dbReference>
<proteinExistence type="predicted"/>
<dbReference type="InterPro" id="IPR001041">
    <property type="entry name" value="2Fe-2S_ferredoxin-type"/>
</dbReference>
<dbReference type="Gene3D" id="3.10.20.30">
    <property type="match status" value="1"/>
</dbReference>
<evidence type="ECO:0000256" key="6">
    <source>
        <dbReference type="ARBA" id="ARBA00060707"/>
    </source>
</evidence>
<gene>
    <name evidence="9" type="ORF">C1J01_00595</name>
</gene>
<dbReference type="PANTHER" id="PTHR45331:SF2">
    <property type="entry name" value="OXIDOREDUCTASE WITH IRON-SULFUR SUBUNIT"/>
    <property type="match status" value="1"/>
</dbReference>
<keyword evidence="2" id="KW-0479">Metal-binding</keyword>
<dbReference type="SUPFAM" id="SSF54292">
    <property type="entry name" value="2Fe-2S ferredoxin-like"/>
    <property type="match status" value="1"/>
</dbReference>
<feature type="region of interest" description="Disordered" evidence="7">
    <location>
        <begin position="1"/>
        <end position="20"/>
    </location>
</feature>